<keyword evidence="1" id="KW-0812">Transmembrane</keyword>
<reference evidence="2" key="1">
    <citation type="submission" date="2020-10" db="EMBL/GenBank/DDBJ databases">
        <authorList>
            <person name="Gilroy R."/>
        </authorList>
    </citation>
    <scope>NUCLEOTIDE SEQUENCE</scope>
    <source>
        <strain evidence="2">9366</strain>
    </source>
</reference>
<organism evidence="2 3">
    <name type="scientific">Candidatus Caccalectryoclostridium excrementigallinarum</name>
    <dbReference type="NCBI Taxonomy" id="2840710"/>
    <lineage>
        <taxon>Bacteria</taxon>
        <taxon>Bacillati</taxon>
        <taxon>Bacillota</taxon>
        <taxon>Clostridia</taxon>
        <taxon>Christensenellales</taxon>
        <taxon>Christensenellaceae</taxon>
        <taxon>Christensenellaceae incertae sedis</taxon>
        <taxon>Candidatus Caccalectryoclostridium</taxon>
    </lineage>
</organism>
<dbReference type="Proteomes" id="UP000824145">
    <property type="component" value="Unassembled WGS sequence"/>
</dbReference>
<evidence type="ECO:0000256" key="1">
    <source>
        <dbReference type="SAM" id="Phobius"/>
    </source>
</evidence>
<comment type="caution">
    <text evidence="2">The sequence shown here is derived from an EMBL/GenBank/DDBJ whole genome shotgun (WGS) entry which is preliminary data.</text>
</comment>
<reference evidence="2" key="2">
    <citation type="journal article" date="2021" name="PeerJ">
        <title>Extensive microbial diversity within the chicken gut microbiome revealed by metagenomics and culture.</title>
        <authorList>
            <person name="Gilroy R."/>
            <person name="Ravi A."/>
            <person name="Getino M."/>
            <person name="Pursley I."/>
            <person name="Horton D.L."/>
            <person name="Alikhan N.F."/>
            <person name="Baker D."/>
            <person name="Gharbi K."/>
            <person name="Hall N."/>
            <person name="Watson M."/>
            <person name="Adriaenssens E.M."/>
            <person name="Foster-Nyarko E."/>
            <person name="Jarju S."/>
            <person name="Secka A."/>
            <person name="Antonio M."/>
            <person name="Oren A."/>
            <person name="Chaudhuri R.R."/>
            <person name="La Ragione R."/>
            <person name="Hildebrand F."/>
            <person name="Pallen M.J."/>
        </authorList>
    </citation>
    <scope>NUCLEOTIDE SEQUENCE</scope>
    <source>
        <strain evidence="2">9366</strain>
    </source>
</reference>
<name>A0A9D1SJX5_9FIRM</name>
<feature type="transmembrane region" description="Helical" evidence="1">
    <location>
        <begin position="198"/>
        <end position="222"/>
    </location>
</feature>
<feature type="transmembrane region" description="Helical" evidence="1">
    <location>
        <begin position="391"/>
        <end position="410"/>
    </location>
</feature>
<sequence>MSEEEMIAEPEVKKPKKERKHAPGAFAAFESKYHIVGNVLILVVCIALIAMCAFSNATFGIIPLSDGSQAEVSQNMIQMGSAFTAFAMSDEELVAYKTSADKLISEGLEKKFATANIPSDDPEAIKEAYEQVLAEQTEINFARYVLVSALLQLKAARGTIDADLGGITPPAEGEEEDSIIDTVQLYVTFGLSVVGVGAALPMALAVLSLVILSIKGLFILILCRNGKSLHIAFPLTCTFTILSLLMLQLGAVGNAGIFLYALFGAAFAGMLIVGVVRYAAYPNKFIGKGLFRYMFMDAAFISAFCLSLTNPLTFTATSGESISLSIGQAVSSGMFTKNIPAEFDLAAWLIPLGVAAIMVLATLIMGCIMASKTYVVGDRWRKRQWKARNELTTISAILLTGFMAAFAWVYSYLCNTYLDLGGKFAVNMPMFIAPVILAALLILLLVVRPTKKVKKLVTEDIDE</sequence>
<evidence type="ECO:0000313" key="2">
    <source>
        <dbReference type="EMBL" id="HIU62931.1"/>
    </source>
</evidence>
<accession>A0A9D1SJX5</accession>
<feature type="transmembrane region" description="Helical" evidence="1">
    <location>
        <begin position="39"/>
        <end position="62"/>
    </location>
</feature>
<dbReference type="AlphaFoldDB" id="A0A9D1SJX5"/>
<feature type="transmembrane region" description="Helical" evidence="1">
    <location>
        <begin position="257"/>
        <end position="278"/>
    </location>
</feature>
<feature type="transmembrane region" description="Helical" evidence="1">
    <location>
        <begin position="430"/>
        <end position="447"/>
    </location>
</feature>
<keyword evidence="1" id="KW-0472">Membrane</keyword>
<evidence type="ECO:0000313" key="3">
    <source>
        <dbReference type="Proteomes" id="UP000824145"/>
    </source>
</evidence>
<dbReference type="EMBL" id="DVNJ01000020">
    <property type="protein sequence ID" value="HIU62931.1"/>
    <property type="molecule type" value="Genomic_DNA"/>
</dbReference>
<feature type="transmembrane region" description="Helical" evidence="1">
    <location>
        <begin position="290"/>
        <end position="309"/>
    </location>
</feature>
<feature type="transmembrane region" description="Helical" evidence="1">
    <location>
        <begin position="229"/>
        <end position="251"/>
    </location>
</feature>
<protein>
    <submittedName>
        <fullName evidence="2">Uncharacterized protein</fullName>
    </submittedName>
</protein>
<proteinExistence type="predicted"/>
<feature type="transmembrane region" description="Helical" evidence="1">
    <location>
        <begin position="345"/>
        <end position="370"/>
    </location>
</feature>
<gene>
    <name evidence="2" type="ORF">IAB07_04080</name>
</gene>
<keyword evidence="1" id="KW-1133">Transmembrane helix</keyword>